<dbReference type="InterPro" id="IPR029035">
    <property type="entry name" value="DHS-like_NAD/FAD-binding_dom"/>
</dbReference>
<dbReference type="Proteomes" id="UP000346198">
    <property type="component" value="Unassembled WGS sequence"/>
</dbReference>
<evidence type="ECO:0000313" key="1">
    <source>
        <dbReference type="EMBL" id="VGO21139.1"/>
    </source>
</evidence>
<dbReference type="SUPFAM" id="SSF52467">
    <property type="entry name" value="DHS-like NAD/FAD-binding domain"/>
    <property type="match status" value="1"/>
</dbReference>
<organism evidence="1 2">
    <name type="scientific">Pontiella sulfatireligans</name>
    <dbReference type="NCBI Taxonomy" id="2750658"/>
    <lineage>
        <taxon>Bacteria</taxon>
        <taxon>Pseudomonadati</taxon>
        <taxon>Kiritimatiellota</taxon>
        <taxon>Kiritimatiellia</taxon>
        <taxon>Kiritimatiellales</taxon>
        <taxon>Pontiellaceae</taxon>
        <taxon>Pontiella</taxon>
    </lineage>
</organism>
<keyword evidence="2" id="KW-1185">Reference proteome</keyword>
<sequence length="1183" mass="136187">MQFIEYGPTIPNELIHACSAGDVVFFCGAGVSQKVGVDGFKTLTEKLIAALDPAPGARIREWTSFYHDADRFPADMPVPYADLYQELQDEFGTEQVECEMVRIIQKTTDPKPDCLDPHTTLLELSRNASGEHPQLITTNIDILFERQGIVTDIHVAPRLPRVHRRNPFTGIAYLHGRLQNTDAGRYIFSSSDFGRAYLSEGWATLFLKELLESGKSIVFIGYSAADSTVKFLLQALHAAGEDYPLYAFEERGGKEVGRNWDNKGVTAIPVAKYDDLWETLGVWQEQKCHPEQWHQKMVDLVAHKPSELRAFEREQVLFWLETPEGRRHFNEETPVPPAEWICVFDPAIRRRSPNLMGDSRFDYLAKFGLSGERYLEEESESTWQERDSRFNALAPWFCAHLDLPITAWWAAGQKVLPEALQSALERRVERQSQSFKEDAACDCWRSLMQAFTADRENRMAEWDSVCREIQDPDCNPYFFGQMQVCLTPHIEAKRSEDIFAKSLYPEHWNTPGSAVDFCVVLPFHKNYIAKLRANQMTAERLHTVFRMLRNALEQAAILLAQFPDRSRSWRLPDWPNGREKRHHPVREVAWGKTCQVFDQLCGKAPEQAKAEVFVWPRNEPFFFDKFRVYAYSRVDLFSSAEAFDGLMSLFNSAVKNPNVTGQWMQTLKARWNDFDDAQKTLLEERICRLHPPAETVTEDDHYEAWNRAQRIWRSIVEEGISVSSATQMHIEQDPLEAIRLIEQQDTKLFIEMMSKDLGIKTVPRLGGQTASGFEVLVERNPIQAMEFLKAKDPEGNYAEFWGRLALHDRAEHSAEDRRTIARYFLGLPNQSQAAISRYLSQWFNRHLPRHAQENYTEALEWWVQYFDLLISQSMSSHEISGTASCDPLASSSYLDLSRKPIFLMVQTALEISPMIDLVRFEQSLLLGGETEQQVTCALATKLTGLFAVNADWTLQCLIPRFSGDTANAAWSGFLEMDLLENMHKQLYIYLKNPFLEAASFCTQWDWYENAPKLFAQFYIDMYDIISFPEASQLLRNLGDEGRCEVVQRLTPFWRDYLKPLLENGWPKDRRCKTETLSAALADAVLETGEDFPKAVDLALPFLVPTKIYCFGDLSLFQDEIDARISKYPEAFLRLLHRLVPNQYKLNEAWQVLPAILDQITLVKPALKQAPEYRRLFRLANRTS</sequence>
<evidence type="ECO:0000313" key="2">
    <source>
        <dbReference type="Proteomes" id="UP000346198"/>
    </source>
</evidence>
<name>A0A6C2UMB4_9BACT</name>
<dbReference type="AlphaFoldDB" id="A0A6C2UMB4"/>
<dbReference type="Pfam" id="PF13289">
    <property type="entry name" value="SIR2_2"/>
    <property type="match status" value="1"/>
</dbReference>
<accession>A0A6C2UMB4</accession>
<dbReference type="RefSeq" id="WP_136062623.1">
    <property type="nucleotide sequence ID" value="NZ_CAAHFH010000002.1"/>
</dbReference>
<dbReference type="EMBL" id="CAAHFH010000002">
    <property type="protein sequence ID" value="VGO21139.1"/>
    <property type="molecule type" value="Genomic_DNA"/>
</dbReference>
<proteinExistence type="predicted"/>
<reference evidence="1 2" key="1">
    <citation type="submission" date="2019-04" db="EMBL/GenBank/DDBJ databases">
        <authorList>
            <person name="Van Vliet M D."/>
        </authorList>
    </citation>
    <scope>NUCLEOTIDE SEQUENCE [LARGE SCALE GENOMIC DNA]</scope>
    <source>
        <strain evidence="1 2">F21</strain>
    </source>
</reference>
<protein>
    <submittedName>
        <fullName evidence="1">Uncharacterized protein</fullName>
    </submittedName>
</protein>
<gene>
    <name evidence="1" type="ORF">SCARR_03210</name>
</gene>